<dbReference type="GO" id="GO:0016301">
    <property type="term" value="F:kinase activity"/>
    <property type="evidence" value="ECO:0007669"/>
    <property type="project" value="UniProtKB-KW"/>
</dbReference>
<evidence type="ECO:0000313" key="1">
    <source>
        <dbReference type="EMBL" id="KKY31268.1"/>
    </source>
</evidence>
<gene>
    <name evidence="1" type="ORF">UCDDA912_g08764</name>
</gene>
<dbReference type="SUPFAM" id="SSF56112">
    <property type="entry name" value="Protein kinase-like (PK-like)"/>
    <property type="match status" value="1"/>
</dbReference>
<name>A0A0G2H7R9_9PEZI</name>
<organism evidence="1 2">
    <name type="scientific">Diaporthe ampelina</name>
    <dbReference type="NCBI Taxonomy" id="1214573"/>
    <lineage>
        <taxon>Eukaryota</taxon>
        <taxon>Fungi</taxon>
        <taxon>Dikarya</taxon>
        <taxon>Ascomycota</taxon>
        <taxon>Pezizomycotina</taxon>
        <taxon>Sordariomycetes</taxon>
        <taxon>Sordariomycetidae</taxon>
        <taxon>Diaporthales</taxon>
        <taxon>Diaporthaceae</taxon>
        <taxon>Diaporthe</taxon>
    </lineage>
</organism>
<keyword evidence="1" id="KW-0418">Kinase</keyword>
<dbReference type="AlphaFoldDB" id="A0A0G2H7R9"/>
<comment type="caution">
    <text evidence="1">The sequence shown here is derived from an EMBL/GenBank/DDBJ whole genome shotgun (WGS) entry which is preliminary data.</text>
</comment>
<keyword evidence="2" id="KW-1185">Reference proteome</keyword>
<dbReference type="Gene3D" id="1.10.510.10">
    <property type="entry name" value="Transferase(Phosphotransferase) domain 1"/>
    <property type="match status" value="1"/>
</dbReference>
<keyword evidence="1" id="KW-0808">Transferase</keyword>
<accession>A0A0G2H7R9</accession>
<reference evidence="1 2" key="1">
    <citation type="submission" date="2015-05" db="EMBL/GenBank/DDBJ databases">
        <title>Distinctive expansion of gene families associated with plant cell wall degradation and secondary metabolism in the genomes of grapevine trunk pathogens.</title>
        <authorList>
            <person name="Lawrence D.P."/>
            <person name="Travadon R."/>
            <person name="Rolshausen P.E."/>
            <person name="Baumgartner K."/>
        </authorList>
    </citation>
    <scope>NUCLEOTIDE SEQUENCE [LARGE SCALE GENOMIC DNA]</scope>
    <source>
        <strain evidence="1">DA912</strain>
    </source>
</reference>
<protein>
    <submittedName>
        <fullName evidence="1">Putative serine-threonine protein kinase</fullName>
    </submittedName>
</protein>
<proteinExistence type="predicted"/>
<dbReference type="Proteomes" id="UP000034680">
    <property type="component" value="Unassembled WGS sequence"/>
</dbReference>
<dbReference type="InterPro" id="IPR011009">
    <property type="entry name" value="Kinase-like_dom_sf"/>
</dbReference>
<dbReference type="EMBL" id="LCUC01000399">
    <property type="protein sequence ID" value="KKY31268.1"/>
    <property type="molecule type" value="Genomic_DNA"/>
</dbReference>
<reference evidence="1 2" key="2">
    <citation type="submission" date="2015-05" db="EMBL/GenBank/DDBJ databases">
        <authorList>
            <person name="Morales-Cruz A."/>
            <person name="Amrine K.C."/>
            <person name="Cantu D."/>
        </authorList>
    </citation>
    <scope>NUCLEOTIDE SEQUENCE [LARGE SCALE GENOMIC DNA]</scope>
    <source>
        <strain evidence="1">DA912</strain>
    </source>
</reference>
<sequence length="90" mass="9996">MSVQLGCNYLNEAQSQDLDGFDVALGDEGVSSWADRHLTEKIQPLTLQAPEVLIEAPWDSKADVWNLVAVMLEVYRNVRMFRGASRAGCV</sequence>
<dbReference type="OrthoDB" id="5979581at2759"/>
<dbReference type="STRING" id="1214573.A0A0G2H7R9"/>
<evidence type="ECO:0000313" key="2">
    <source>
        <dbReference type="Proteomes" id="UP000034680"/>
    </source>
</evidence>